<evidence type="ECO:0000313" key="12">
    <source>
        <dbReference type="Proteomes" id="UP001107558"/>
    </source>
</evidence>
<keyword evidence="7" id="KW-0862">Zinc</keyword>
<comment type="catalytic activity">
    <reaction evidence="1">
        <text>S-ubiquitinyl-[E2 ubiquitin-conjugating enzyme]-L-cysteine + [acceptor protein]-L-lysine = [E2 ubiquitin-conjugating enzyme]-L-cysteine + N(6)-ubiquitinyl-[acceptor protein]-L-lysine.</text>
        <dbReference type="EC" id="2.3.2.27"/>
    </reaction>
</comment>
<dbReference type="GO" id="GO:0005737">
    <property type="term" value="C:cytoplasm"/>
    <property type="evidence" value="ECO:0007669"/>
    <property type="project" value="TreeGrafter"/>
</dbReference>
<dbReference type="Proteomes" id="UP001107558">
    <property type="component" value="Chromosome 3"/>
</dbReference>
<proteinExistence type="predicted"/>
<feature type="compositionally biased region" description="Polar residues" evidence="9">
    <location>
        <begin position="466"/>
        <end position="476"/>
    </location>
</feature>
<sequence length="583" mass="65499">MGAIFSRLNDQLNNNAVEETEIVHNYKYPPKTGNFFSSSFIMGGERFDQASPESYLFGENSDLNWLSSKPTAFPYQPPKNSDPTKTLKSFINIRKESVKFVKSDTGKGYNIEFVFDSDMKCNIKIYYFSTEEVTSNSISYISKDPELVSETYNYEKGASQIFSQPSHIFYPNKFQDEDLLYDSEKDIYPVVIHCCIDEPSFDSTFTHSHTTICVVDHHSSDGEYHLRAMKQKIFVDGLCYLLQEIYGIENKNLTRVTNNDDDEDTGSECVICICEPRDTLILPCKHLCLCNSCADSLRYQANNCPICRSPFRALLQIRAVQKSNTPIININQQDGSENIPIGFMPVSLIEALNGPIHKRNSIDRKETSFNAVSEKDQKSNSVETFKMIEKCNNADVTSHLSSDENYVDNKKSTTSLKEKKGITKSLSLRDRDCVKYVNERSASINDLDDDSEAEKLSPLLVVAKPSKNSQENNSSDHAIEEKSVDKGEDSDYYTPEDTEDNAHTILSPVKSKNIEKKETRTPLTHVKETDLPDSPLSANSQLSTKSGSSYNSSSSASSTRQLLSCNINDGTANVKSNENSTKN</sequence>
<dbReference type="Pfam" id="PF26192">
    <property type="entry name" value="RNF157-like_N"/>
    <property type="match status" value="1"/>
</dbReference>
<dbReference type="EC" id="2.3.2.27" evidence="2"/>
<feature type="region of interest" description="Disordered" evidence="9">
    <location>
        <begin position="462"/>
        <end position="583"/>
    </location>
</feature>
<dbReference type="GO" id="GO:0016567">
    <property type="term" value="P:protein ubiquitination"/>
    <property type="evidence" value="ECO:0007669"/>
    <property type="project" value="TreeGrafter"/>
</dbReference>
<dbReference type="GO" id="GO:0008270">
    <property type="term" value="F:zinc ion binding"/>
    <property type="evidence" value="ECO:0007669"/>
    <property type="project" value="UniProtKB-KW"/>
</dbReference>
<gene>
    <name evidence="11" type="ORF">PVAND_003001</name>
</gene>
<feature type="compositionally biased region" description="Low complexity" evidence="9">
    <location>
        <begin position="543"/>
        <end position="558"/>
    </location>
</feature>
<dbReference type="InterPro" id="IPR045194">
    <property type="entry name" value="MGRN1/RNF157-like"/>
</dbReference>
<feature type="domain" description="RING-type" evidence="10">
    <location>
        <begin position="269"/>
        <end position="308"/>
    </location>
</feature>
<evidence type="ECO:0000259" key="10">
    <source>
        <dbReference type="PROSITE" id="PS50089"/>
    </source>
</evidence>
<dbReference type="InterPro" id="IPR058981">
    <property type="entry name" value="MGRN1/RNF157-like_N"/>
</dbReference>
<feature type="compositionally biased region" description="Basic and acidic residues" evidence="9">
    <location>
        <begin position="512"/>
        <end position="530"/>
    </location>
</feature>
<comment type="caution">
    <text evidence="11">The sequence shown here is derived from an EMBL/GenBank/DDBJ whole genome shotgun (WGS) entry which is preliminary data.</text>
</comment>
<dbReference type="SUPFAM" id="SSF57850">
    <property type="entry name" value="RING/U-box"/>
    <property type="match status" value="1"/>
</dbReference>
<dbReference type="GO" id="GO:0061630">
    <property type="term" value="F:ubiquitin protein ligase activity"/>
    <property type="evidence" value="ECO:0007669"/>
    <property type="project" value="UniProtKB-EC"/>
</dbReference>
<keyword evidence="4" id="KW-0479">Metal-binding</keyword>
<feature type="compositionally biased region" description="Polar residues" evidence="9">
    <location>
        <begin position="559"/>
        <end position="583"/>
    </location>
</feature>
<dbReference type="PANTHER" id="PTHR22996:SF0">
    <property type="entry name" value="RE60872P-RELATED"/>
    <property type="match status" value="1"/>
</dbReference>
<evidence type="ECO:0000256" key="5">
    <source>
        <dbReference type="ARBA" id="ARBA00022771"/>
    </source>
</evidence>
<feature type="compositionally biased region" description="Acidic residues" evidence="9">
    <location>
        <begin position="490"/>
        <end position="499"/>
    </location>
</feature>
<evidence type="ECO:0000256" key="6">
    <source>
        <dbReference type="ARBA" id="ARBA00022786"/>
    </source>
</evidence>
<reference evidence="11" key="1">
    <citation type="submission" date="2021-03" db="EMBL/GenBank/DDBJ databases">
        <title>Chromosome level genome of the anhydrobiotic midge Polypedilum vanderplanki.</title>
        <authorList>
            <person name="Yoshida Y."/>
            <person name="Kikawada T."/>
            <person name="Gusev O."/>
        </authorList>
    </citation>
    <scope>NUCLEOTIDE SEQUENCE</scope>
    <source>
        <strain evidence="11">NIAS01</strain>
        <tissue evidence="11">Whole body or cell culture</tissue>
    </source>
</reference>
<name>A0A9J6BSQ0_POLVA</name>
<dbReference type="PROSITE" id="PS50089">
    <property type="entry name" value="ZF_RING_2"/>
    <property type="match status" value="1"/>
</dbReference>
<organism evidence="11 12">
    <name type="scientific">Polypedilum vanderplanki</name>
    <name type="common">Sleeping chironomid midge</name>
    <dbReference type="NCBI Taxonomy" id="319348"/>
    <lineage>
        <taxon>Eukaryota</taxon>
        <taxon>Metazoa</taxon>
        <taxon>Ecdysozoa</taxon>
        <taxon>Arthropoda</taxon>
        <taxon>Hexapoda</taxon>
        <taxon>Insecta</taxon>
        <taxon>Pterygota</taxon>
        <taxon>Neoptera</taxon>
        <taxon>Endopterygota</taxon>
        <taxon>Diptera</taxon>
        <taxon>Nematocera</taxon>
        <taxon>Chironomoidea</taxon>
        <taxon>Chironomidae</taxon>
        <taxon>Chironominae</taxon>
        <taxon>Polypedilum</taxon>
        <taxon>Polypedilum</taxon>
    </lineage>
</organism>
<dbReference type="OrthoDB" id="10014838at2759"/>
<protein>
    <recommendedName>
        <fullName evidence="2">RING-type E3 ubiquitin transferase</fullName>
        <ecNumber evidence="2">2.3.2.27</ecNumber>
    </recommendedName>
</protein>
<dbReference type="EMBL" id="JADBJN010000003">
    <property type="protein sequence ID" value="KAG5672913.1"/>
    <property type="molecule type" value="Genomic_DNA"/>
</dbReference>
<feature type="compositionally biased region" description="Basic and acidic residues" evidence="9">
    <location>
        <begin position="477"/>
        <end position="489"/>
    </location>
</feature>
<dbReference type="InterPro" id="IPR013083">
    <property type="entry name" value="Znf_RING/FYVE/PHD"/>
</dbReference>
<keyword evidence="12" id="KW-1185">Reference proteome</keyword>
<evidence type="ECO:0000256" key="7">
    <source>
        <dbReference type="ARBA" id="ARBA00022833"/>
    </source>
</evidence>
<dbReference type="AlphaFoldDB" id="A0A9J6BSQ0"/>
<dbReference type="InterPro" id="IPR001841">
    <property type="entry name" value="Znf_RING"/>
</dbReference>
<evidence type="ECO:0000256" key="2">
    <source>
        <dbReference type="ARBA" id="ARBA00012483"/>
    </source>
</evidence>
<evidence type="ECO:0000256" key="3">
    <source>
        <dbReference type="ARBA" id="ARBA00022679"/>
    </source>
</evidence>
<evidence type="ECO:0000256" key="8">
    <source>
        <dbReference type="PROSITE-ProRule" id="PRU00175"/>
    </source>
</evidence>
<evidence type="ECO:0000256" key="4">
    <source>
        <dbReference type="ARBA" id="ARBA00022723"/>
    </source>
</evidence>
<dbReference type="FunFam" id="3.30.40.10:FF:000013">
    <property type="entry name" value="E3 ubiquitin-protein ligase MGRN1 isoform 1"/>
    <property type="match status" value="1"/>
</dbReference>
<accession>A0A9J6BSQ0</accession>
<dbReference type="PANTHER" id="PTHR22996">
    <property type="entry name" value="MAHOGUNIN"/>
    <property type="match status" value="1"/>
</dbReference>
<dbReference type="Gene3D" id="3.30.40.10">
    <property type="entry name" value="Zinc/RING finger domain, C3HC4 (zinc finger)"/>
    <property type="match status" value="1"/>
</dbReference>
<evidence type="ECO:0000256" key="9">
    <source>
        <dbReference type="SAM" id="MobiDB-lite"/>
    </source>
</evidence>
<evidence type="ECO:0000313" key="11">
    <source>
        <dbReference type="EMBL" id="KAG5672913.1"/>
    </source>
</evidence>
<keyword evidence="5 8" id="KW-0863">Zinc-finger</keyword>
<dbReference type="Pfam" id="PF13920">
    <property type="entry name" value="zf-C3HC4_3"/>
    <property type="match status" value="1"/>
</dbReference>
<keyword evidence="6" id="KW-0833">Ubl conjugation pathway</keyword>
<evidence type="ECO:0000256" key="1">
    <source>
        <dbReference type="ARBA" id="ARBA00000900"/>
    </source>
</evidence>
<keyword evidence="3" id="KW-0808">Transferase</keyword>